<evidence type="ECO:0000256" key="1">
    <source>
        <dbReference type="SAM" id="MobiDB-lite"/>
    </source>
</evidence>
<dbReference type="AlphaFoldDB" id="A0AAR5P0Z5"/>
<feature type="compositionally biased region" description="Acidic residues" evidence="1">
    <location>
        <begin position="185"/>
        <end position="195"/>
    </location>
</feature>
<dbReference type="Proteomes" id="UP000019118">
    <property type="component" value="Unassembled WGS sequence"/>
</dbReference>
<sequence>MLVLGHLIKLENLNQKSEIIRRVKLTWAALEKVKYVLKNPDIPVHLKRKIDDMCIFPVATYGLETMIIAKGSADRLRTIQRTIQRAMFGVSIRDQIRNEEIRRRTKMTDLIRYMAEVKWIWAGRQYMDQQSDPELQGEVEEYRKSNGWMISRGSPVESRCNWLKIDRNGKHSERLMSRSGPDKADIEEEETLTSQ</sequence>
<reference evidence="3" key="1">
    <citation type="journal article" date="2013" name="Genome Biol.">
        <title>Draft genome of the mountain pine beetle, Dendroctonus ponderosae Hopkins, a major forest pest.</title>
        <authorList>
            <person name="Keeling C.I."/>
            <person name="Yuen M.M."/>
            <person name="Liao N.Y."/>
            <person name="Docking T.R."/>
            <person name="Chan S.K."/>
            <person name="Taylor G.A."/>
            <person name="Palmquist D.L."/>
            <person name="Jackman S.D."/>
            <person name="Nguyen A."/>
            <person name="Li M."/>
            <person name="Henderson H."/>
            <person name="Janes J.K."/>
            <person name="Zhao Y."/>
            <person name="Pandoh P."/>
            <person name="Moore R."/>
            <person name="Sperling F.A."/>
            <person name="Huber D.P."/>
            <person name="Birol I."/>
            <person name="Jones S.J."/>
            <person name="Bohlmann J."/>
        </authorList>
    </citation>
    <scope>NUCLEOTIDE SEQUENCE</scope>
</reference>
<evidence type="ECO:0000313" key="2">
    <source>
        <dbReference type="EnsemblMetazoa" id="XP_019754181.1"/>
    </source>
</evidence>
<name>A0AAR5P0Z5_DENPD</name>
<reference evidence="2" key="2">
    <citation type="submission" date="2024-08" db="UniProtKB">
        <authorList>
            <consortium name="EnsemblMetazoa"/>
        </authorList>
    </citation>
    <scope>IDENTIFICATION</scope>
</reference>
<feature type="region of interest" description="Disordered" evidence="1">
    <location>
        <begin position="171"/>
        <end position="195"/>
    </location>
</feature>
<dbReference type="EnsemblMetazoa" id="XM_019898622.1">
    <property type="protein sequence ID" value="XP_019754181.1"/>
    <property type="gene ID" value="LOC109533331"/>
</dbReference>
<protein>
    <recommendedName>
        <fullName evidence="4">Reverse transcriptase domain-containing protein</fullName>
    </recommendedName>
</protein>
<evidence type="ECO:0000313" key="3">
    <source>
        <dbReference type="Proteomes" id="UP000019118"/>
    </source>
</evidence>
<keyword evidence="3" id="KW-1185">Reference proteome</keyword>
<evidence type="ECO:0008006" key="4">
    <source>
        <dbReference type="Google" id="ProtNLM"/>
    </source>
</evidence>
<organism evidence="2 3">
    <name type="scientific">Dendroctonus ponderosae</name>
    <name type="common">Mountain pine beetle</name>
    <dbReference type="NCBI Taxonomy" id="77166"/>
    <lineage>
        <taxon>Eukaryota</taxon>
        <taxon>Metazoa</taxon>
        <taxon>Ecdysozoa</taxon>
        <taxon>Arthropoda</taxon>
        <taxon>Hexapoda</taxon>
        <taxon>Insecta</taxon>
        <taxon>Pterygota</taxon>
        <taxon>Neoptera</taxon>
        <taxon>Endopterygota</taxon>
        <taxon>Coleoptera</taxon>
        <taxon>Polyphaga</taxon>
        <taxon>Cucujiformia</taxon>
        <taxon>Curculionidae</taxon>
        <taxon>Scolytinae</taxon>
        <taxon>Dendroctonus</taxon>
    </lineage>
</organism>
<feature type="compositionally biased region" description="Basic and acidic residues" evidence="1">
    <location>
        <begin position="171"/>
        <end position="184"/>
    </location>
</feature>
<accession>A0AAR5P0Z5</accession>
<proteinExistence type="predicted"/>